<evidence type="ECO:0000313" key="1">
    <source>
        <dbReference type="EMBL" id="CAI8599480.1"/>
    </source>
</evidence>
<dbReference type="AlphaFoldDB" id="A0AAV0ZLE2"/>
<sequence length="116" mass="12703">MEAFGFPLGSSSSPTDNTVLKFEICAAYTNASVQTDVPFPFDYSELLEQDGVAVELAMKDNKKLMEIEFPTAGLTSVPGPLCGIEMTGSMQLIREFCDSFISSEKTTRTRIVIFSI</sequence>
<accession>A0AAV0ZLE2</accession>
<keyword evidence="2" id="KW-1185">Reference proteome</keyword>
<dbReference type="EMBL" id="OX451737">
    <property type="protein sequence ID" value="CAI8599480.1"/>
    <property type="molecule type" value="Genomic_DNA"/>
</dbReference>
<protein>
    <submittedName>
        <fullName evidence="1">Uncharacterized protein</fullName>
    </submittedName>
</protein>
<proteinExistence type="predicted"/>
<evidence type="ECO:0000313" key="2">
    <source>
        <dbReference type="Proteomes" id="UP001157006"/>
    </source>
</evidence>
<dbReference type="PANTHER" id="PTHR34051:SF1">
    <property type="entry name" value="PROTEIN LOW PSII ACCUMULATION 3, CHLOROPLASTIC"/>
    <property type="match status" value="1"/>
</dbReference>
<organism evidence="1 2">
    <name type="scientific">Vicia faba</name>
    <name type="common">Broad bean</name>
    <name type="synonym">Faba vulgaris</name>
    <dbReference type="NCBI Taxonomy" id="3906"/>
    <lineage>
        <taxon>Eukaryota</taxon>
        <taxon>Viridiplantae</taxon>
        <taxon>Streptophyta</taxon>
        <taxon>Embryophyta</taxon>
        <taxon>Tracheophyta</taxon>
        <taxon>Spermatophyta</taxon>
        <taxon>Magnoliopsida</taxon>
        <taxon>eudicotyledons</taxon>
        <taxon>Gunneridae</taxon>
        <taxon>Pentapetalae</taxon>
        <taxon>rosids</taxon>
        <taxon>fabids</taxon>
        <taxon>Fabales</taxon>
        <taxon>Fabaceae</taxon>
        <taxon>Papilionoideae</taxon>
        <taxon>50 kb inversion clade</taxon>
        <taxon>NPAAA clade</taxon>
        <taxon>Hologalegina</taxon>
        <taxon>IRL clade</taxon>
        <taxon>Fabeae</taxon>
        <taxon>Vicia</taxon>
    </lineage>
</organism>
<dbReference type="PANTHER" id="PTHR34051">
    <property type="entry name" value="PROTEIN LOW PSII ACCUMULATION 3, CHLOROPLASTIC"/>
    <property type="match status" value="1"/>
</dbReference>
<dbReference type="Proteomes" id="UP001157006">
    <property type="component" value="Chromosome 2"/>
</dbReference>
<dbReference type="InterPro" id="IPR044687">
    <property type="entry name" value="LPA3"/>
</dbReference>
<name>A0AAV0ZLE2_VICFA</name>
<gene>
    <name evidence="1" type="ORF">VFH_II177160</name>
</gene>
<reference evidence="1 2" key="1">
    <citation type="submission" date="2023-01" db="EMBL/GenBank/DDBJ databases">
        <authorList>
            <person name="Kreplak J."/>
        </authorList>
    </citation>
    <scope>NUCLEOTIDE SEQUENCE [LARGE SCALE GENOMIC DNA]</scope>
</reference>